<evidence type="ECO:0000313" key="5">
    <source>
        <dbReference type="EMBL" id="KFP92217.1"/>
    </source>
</evidence>
<evidence type="ECO:0000259" key="4">
    <source>
        <dbReference type="SMART" id="SM00406"/>
    </source>
</evidence>
<name>A0A091NT07_APAVI</name>
<evidence type="ECO:0000256" key="1">
    <source>
        <dbReference type="ARBA" id="ARBA00022859"/>
    </source>
</evidence>
<dbReference type="GO" id="GO:0019814">
    <property type="term" value="C:immunoglobulin complex"/>
    <property type="evidence" value="ECO:0007669"/>
    <property type="project" value="UniProtKB-KW"/>
</dbReference>
<dbReference type="InterPro" id="IPR013106">
    <property type="entry name" value="Ig_V-set"/>
</dbReference>
<dbReference type="GO" id="GO:0002250">
    <property type="term" value="P:adaptive immune response"/>
    <property type="evidence" value="ECO:0007669"/>
    <property type="project" value="UniProtKB-KW"/>
</dbReference>
<dbReference type="InterPro" id="IPR036179">
    <property type="entry name" value="Ig-like_dom_sf"/>
</dbReference>
<proteinExistence type="predicted"/>
<dbReference type="AlphaFoldDB" id="A0A091NT07"/>
<dbReference type="InterPro" id="IPR013783">
    <property type="entry name" value="Ig-like_fold"/>
</dbReference>
<dbReference type="GO" id="GO:0005576">
    <property type="term" value="C:extracellular region"/>
    <property type="evidence" value="ECO:0007669"/>
    <property type="project" value="UniProtKB-ARBA"/>
</dbReference>
<keyword evidence="6" id="KW-1185">Reference proteome</keyword>
<reference evidence="5 6" key="1">
    <citation type="submission" date="2014-04" db="EMBL/GenBank/DDBJ databases">
        <title>Genome evolution of avian class.</title>
        <authorList>
            <person name="Zhang G."/>
            <person name="Li C."/>
        </authorList>
    </citation>
    <scope>NUCLEOTIDE SEQUENCE [LARGE SCALE GENOMIC DNA]</scope>
    <source>
        <strain evidence="5">BGI_N311</strain>
    </source>
</reference>
<dbReference type="SMART" id="SM00406">
    <property type="entry name" value="IGv"/>
    <property type="match status" value="1"/>
</dbReference>
<dbReference type="PANTHER" id="PTHR23266">
    <property type="entry name" value="IMMUNOGLOBULIN HEAVY CHAIN"/>
    <property type="match status" value="1"/>
</dbReference>
<evidence type="ECO:0000256" key="2">
    <source>
        <dbReference type="ARBA" id="ARBA00023130"/>
    </source>
</evidence>
<feature type="non-terminal residue" evidence="5">
    <location>
        <position position="1"/>
    </location>
</feature>
<evidence type="ECO:0000256" key="3">
    <source>
        <dbReference type="ARBA" id="ARBA00043265"/>
    </source>
</evidence>
<dbReference type="Gene3D" id="2.60.40.10">
    <property type="entry name" value="Immunoglobulins"/>
    <property type="match status" value="1"/>
</dbReference>
<gene>
    <name evidence="5" type="ORF">N311_12812</name>
</gene>
<dbReference type="InterPro" id="IPR050199">
    <property type="entry name" value="IgHV"/>
</dbReference>
<accession>A0A091NT07</accession>
<evidence type="ECO:0000313" key="6">
    <source>
        <dbReference type="Proteomes" id="UP000054244"/>
    </source>
</evidence>
<dbReference type="SUPFAM" id="SSF48726">
    <property type="entry name" value="Immunoglobulin"/>
    <property type="match status" value="1"/>
</dbReference>
<dbReference type="Proteomes" id="UP000054244">
    <property type="component" value="Unassembled WGS sequence"/>
</dbReference>
<dbReference type="EMBL" id="KL392757">
    <property type="protein sequence ID" value="KFP92217.1"/>
    <property type="molecule type" value="Genomic_DNA"/>
</dbReference>
<organism evidence="5 6">
    <name type="scientific">Apaloderma vittatum</name>
    <name type="common">Bar-tailed trogon</name>
    <dbReference type="NCBI Taxonomy" id="57397"/>
    <lineage>
        <taxon>Eukaryota</taxon>
        <taxon>Metazoa</taxon>
        <taxon>Chordata</taxon>
        <taxon>Craniata</taxon>
        <taxon>Vertebrata</taxon>
        <taxon>Euteleostomi</taxon>
        <taxon>Archelosauria</taxon>
        <taxon>Archosauria</taxon>
        <taxon>Dinosauria</taxon>
        <taxon>Saurischia</taxon>
        <taxon>Theropoda</taxon>
        <taxon>Coelurosauria</taxon>
        <taxon>Aves</taxon>
        <taxon>Neognathae</taxon>
        <taxon>Neoaves</taxon>
        <taxon>Telluraves</taxon>
        <taxon>Coraciimorphae</taxon>
        <taxon>Trogoniformes</taxon>
        <taxon>Trogonidae</taxon>
        <taxon>Apaloderma</taxon>
    </lineage>
</organism>
<protein>
    <submittedName>
        <fullName evidence="5">Ig heavy chain V-III region GAL</fullName>
    </submittedName>
</protein>
<feature type="domain" description="Immunoglobulin V-set" evidence="4">
    <location>
        <begin position="16"/>
        <end position="78"/>
    </location>
</feature>
<feature type="non-terminal residue" evidence="5">
    <location>
        <position position="78"/>
    </location>
</feature>
<keyword evidence="1" id="KW-0391">Immunity</keyword>
<keyword evidence="3" id="KW-1280">Immunoglobulin</keyword>
<keyword evidence="2" id="KW-1064">Adaptive immunity</keyword>
<sequence>VQLVESRGDLRTPGGSLPLRCKGSGFDFSRFPMLWVRQGPGKALEFVAGIRNDGGYTRYAPSVKGRFTLSRDNAPSTV</sequence>